<keyword evidence="4" id="KW-0804">Transcription</keyword>
<dbReference type="RefSeq" id="WP_206714332.1">
    <property type="nucleotide sequence ID" value="NZ_CP071091.1"/>
</dbReference>
<dbReference type="Pfam" id="PF00126">
    <property type="entry name" value="HTH_1"/>
    <property type="match status" value="1"/>
</dbReference>
<dbReference type="InterPro" id="IPR036388">
    <property type="entry name" value="WH-like_DNA-bd_sf"/>
</dbReference>
<keyword evidence="3" id="KW-0238">DNA-binding</keyword>
<dbReference type="InterPro" id="IPR005119">
    <property type="entry name" value="LysR_subst-bd"/>
</dbReference>
<accession>A0ABX7N4L1</accession>
<evidence type="ECO:0000259" key="5">
    <source>
        <dbReference type="PROSITE" id="PS50931"/>
    </source>
</evidence>
<feature type="domain" description="HTH lysR-type" evidence="5">
    <location>
        <begin position="1"/>
        <end position="61"/>
    </location>
</feature>
<comment type="similarity">
    <text evidence="1">Belongs to the LysR transcriptional regulatory family.</text>
</comment>
<protein>
    <submittedName>
        <fullName evidence="6">LysR family transcriptional regulator</fullName>
    </submittedName>
</protein>
<organism evidence="6 7">
    <name type="scientific">Myxococcus landrumensis</name>
    <dbReference type="NCBI Taxonomy" id="2813577"/>
    <lineage>
        <taxon>Bacteria</taxon>
        <taxon>Pseudomonadati</taxon>
        <taxon>Myxococcota</taxon>
        <taxon>Myxococcia</taxon>
        <taxon>Myxococcales</taxon>
        <taxon>Cystobacterineae</taxon>
        <taxon>Myxococcaceae</taxon>
        <taxon>Myxococcus</taxon>
    </lineage>
</organism>
<reference evidence="6 7" key="1">
    <citation type="submission" date="2021-02" db="EMBL/GenBank/DDBJ databases">
        <title>De Novo genome assembly of isolated myxobacteria.</title>
        <authorList>
            <person name="Stevens D.C."/>
        </authorList>
    </citation>
    <scope>NUCLEOTIDE SEQUENCE [LARGE SCALE GENOMIC DNA]</scope>
    <source>
        <strain evidence="6 7">SCHIC003</strain>
    </source>
</reference>
<dbReference type="SUPFAM" id="SSF46785">
    <property type="entry name" value="Winged helix' DNA-binding domain"/>
    <property type="match status" value="1"/>
</dbReference>
<evidence type="ECO:0000256" key="3">
    <source>
        <dbReference type="ARBA" id="ARBA00023125"/>
    </source>
</evidence>
<evidence type="ECO:0000313" key="6">
    <source>
        <dbReference type="EMBL" id="QSQ12610.1"/>
    </source>
</evidence>
<proteinExistence type="inferred from homology"/>
<dbReference type="Proteomes" id="UP000663090">
    <property type="component" value="Chromosome"/>
</dbReference>
<keyword evidence="2" id="KW-0805">Transcription regulation</keyword>
<dbReference type="InterPro" id="IPR036390">
    <property type="entry name" value="WH_DNA-bd_sf"/>
</dbReference>
<dbReference type="PROSITE" id="PS50931">
    <property type="entry name" value="HTH_LYSR"/>
    <property type="match status" value="1"/>
</dbReference>
<evidence type="ECO:0000313" key="7">
    <source>
        <dbReference type="Proteomes" id="UP000663090"/>
    </source>
</evidence>
<keyword evidence="7" id="KW-1185">Reference proteome</keyword>
<dbReference type="PANTHER" id="PTHR30537">
    <property type="entry name" value="HTH-TYPE TRANSCRIPTIONAL REGULATOR"/>
    <property type="match status" value="1"/>
</dbReference>
<dbReference type="Pfam" id="PF03466">
    <property type="entry name" value="LysR_substrate"/>
    <property type="match status" value="1"/>
</dbReference>
<evidence type="ECO:0000256" key="2">
    <source>
        <dbReference type="ARBA" id="ARBA00023015"/>
    </source>
</evidence>
<dbReference type="InterPro" id="IPR000847">
    <property type="entry name" value="LysR_HTH_N"/>
</dbReference>
<dbReference type="PANTHER" id="PTHR30537:SF5">
    <property type="entry name" value="HTH-TYPE TRANSCRIPTIONAL ACTIVATOR TTDR-RELATED"/>
    <property type="match status" value="1"/>
</dbReference>
<evidence type="ECO:0000256" key="1">
    <source>
        <dbReference type="ARBA" id="ARBA00009437"/>
    </source>
</evidence>
<dbReference type="SUPFAM" id="SSF53850">
    <property type="entry name" value="Periplasmic binding protein-like II"/>
    <property type="match status" value="1"/>
</dbReference>
<dbReference type="Gene3D" id="1.10.10.10">
    <property type="entry name" value="Winged helix-like DNA-binding domain superfamily/Winged helix DNA-binding domain"/>
    <property type="match status" value="1"/>
</dbReference>
<dbReference type="Gene3D" id="3.40.190.290">
    <property type="match status" value="1"/>
</dbReference>
<evidence type="ECO:0000256" key="4">
    <source>
        <dbReference type="ARBA" id="ARBA00023163"/>
    </source>
</evidence>
<dbReference type="InterPro" id="IPR058163">
    <property type="entry name" value="LysR-type_TF_proteobact-type"/>
</dbReference>
<sequence>MDLRALDLIAVFVQVVDSRSFRAAAKVLGMSKSTVSLKVAQLEDTLGARLLERTTRTLKLTEVGTAFYAQSQPALSQLHEAGQHVLDTRARPSGRLRIAMLFEPGQLLLSGILSEYLERYPEVHVDVELTDRYVDLVNEGFDVALRPGPLPDSSLKSLRFTMSGGLKLYASPAYLRRKGRLQRPEDLASHDCLVMSTKHQPAQWDFAQGRRKVAVRVKERMRVNSFVLLRDLAVAGHGITRLPESFARPAVRAGKLRSVLDAFAPPPVEWHALYPSARNLSPKVRAFLEVLEQRFLRAFDELASTA</sequence>
<dbReference type="EMBL" id="CP071091">
    <property type="protein sequence ID" value="QSQ12610.1"/>
    <property type="molecule type" value="Genomic_DNA"/>
</dbReference>
<dbReference type="CDD" id="cd08422">
    <property type="entry name" value="PBP2_CrgA_like"/>
    <property type="match status" value="1"/>
</dbReference>
<name>A0ABX7N4L1_9BACT</name>
<gene>
    <name evidence="6" type="ORF">JY572_30230</name>
</gene>